<accession>A0ABR9THJ8</accession>
<keyword evidence="1" id="KW-1133">Transmembrane helix</keyword>
<protein>
    <submittedName>
        <fullName evidence="2">DoxX family protein</fullName>
    </submittedName>
</protein>
<evidence type="ECO:0000313" key="2">
    <source>
        <dbReference type="EMBL" id="MBE8724504.1"/>
    </source>
</evidence>
<sequence length="112" mass="12681">MKSKKIITSILSTLTVSVVFLSGLMKFIHLPWSMIGLERHNPSILGLMEMTFIVLFAFPKTMKIGFILLNCYFAGAMATELYRGQSMFNPAVPLILIWICGFLRDKSLFIKS</sequence>
<proteinExistence type="predicted"/>
<keyword evidence="1" id="KW-0812">Transmembrane</keyword>
<feature type="transmembrane region" description="Helical" evidence="1">
    <location>
        <begin position="88"/>
        <end position="104"/>
    </location>
</feature>
<gene>
    <name evidence="2" type="ORF">C4F50_06030</name>
</gene>
<keyword evidence="1" id="KW-0472">Membrane</keyword>
<feature type="transmembrane region" description="Helical" evidence="1">
    <location>
        <begin position="7"/>
        <end position="28"/>
    </location>
</feature>
<keyword evidence="3" id="KW-1185">Reference proteome</keyword>
<comment type="caution">
    <text evidence="2">The sequence shown here is derived from an EMBL/GenBank/DDBJ whole genome shotgun (WGS) entry which is preliminary data.</text>
</comment>
<evidence type="ECO:0000313" key="3">
    <source>
        <dbReference type="Proteomes" id="UP000640614"/>
    </source>
</evidence>
<organism evidence="2 3">
    <name type="scientific">Flavobacterium hungaricum</name>
    <dbReference type="NCBI Taxonomy" id="2082725"/>
    <lineage>
        <taxon>Bacteria</taxon>
        <taxon>Pseudomonadati</taxon>
        <taxon>Bacteroidota</taxon>
        <taxon>Flavobacteriia</taxon>
        <taxon>Flavobacteriales</taxon>
        <taxon>Flavobacteriaceae</taxon>
        <taxon>Flavobacterium</taxon>
    </lineage>
</organism>
<dbReference type="EMBL" id="PRDM01000001">
    <property type="protein sequence ID" value="MBE8724504.1"/>
    <property type="molecule type" value="Genomic_DNA"/>
</dbReference>
<dbReference type="RefSeq" id="WP_193845491.1">
    <property type="nucleotide sequence ID" value="NZ_PRDM01000001.1"/>
</dbReference>
<dbReference type="Proteomes" id="UP000640614">
    <property type="component" value="Unassembled WGS sequence"/>
</dbReference>
<name>A0ABR9THJ8_9FLAO</name>
<reference evidence="2 3" key="1">
    <citation type="submission" date="2018-07" db="EMBL/GenBank/DDBJ databases">
        <title>Genome assembly of strain KB82.</title>
        <authorList>
            <person name="Kukolya J."/>
            <person name="Horvath B."/>
            <person name="Nagy I."/>
            <person name="Toth A."/>
        </authorList>
    </citation>
    <scope>NUCLEOTIDE SEQUENCE [LARGE SCALE GENOMIC DNA]</scope>
    <source>
        <strain evidence="2 3">Kb82</strain>
    </source>
</reference>
<evidence type="ECO:0000256" key="1">
    <source>
        <dbReference type="SAM" id="Phobius"/>
    </source>
</evidence>